<proteinExistence type="predicted"/>
<evidence type="ECO:0000313" key="2">
    <source>
        <dbReference type="EMBL" id="GJE89972.1"/>
    </source>
</evidence>
<feature type="chain" id="PRO_5040287271" description="Secreted protein" evidence="1">
    <location>
        <begin position="18"/>
        <end position="141"/>
    </location>
</feature>
<protein>
    <recommendedName>
        <fullName evidence="4">Secreted protein</fullName>
    </recommendedName>
</protein>
<feature type="signal peptide" evidence="1">
    <location>
        <begin position="1"/>
        <end position="17"/>
    </location>
</feature>
<sequence>MVLWQSLALTIISPAGWEISCERAVACRLTSRRHRNCPTQRLDVRTRGRTVIGNGCFRDDRCCFPLPLKTENSASFARFRSMLLTCLCWIFRRALRLGALVLMTSYRAPWQIFCCIGGGSTSERHLGTCRLLPKPTLGSPA</sequence>
<dbReference type="Proteomes" id="UP000703269">
    <property type="component" value="Unassembled WGS sequence"/>
</dbReference>
<name>A0A9P3G8F1_9APHY</name>
<gene>
    <name evidence="2" type="ORF">PsYK624_060900</name>
</gene>
<evidence type="ECO:0000313" key="3">
    <source>
        <dbReference type="Proteomes" id="UP000703269"/>
    </source>
</evidence>
<dbReference type="AlphaFoldDB" id="A0A9P3G8F1"/>
<comment type="caution">
    <text evidence="2">The sequence shown here is derived from an EMBL/GenBank/DDBJ whole genome shotgun (WGS) entry which is preliminary data.</text>
</comment>
<keyword evidence="1" id="KW-0732">Signal</keyword>
<evidence type="ECO:0008006" key="4">
    <source>
        <dbReference type="Google" id="ProtNLM"/>
    </source>
</evidence>
<organism evidence="2 3">
    <name type="scientific">Phanerochaete sordida</name>
    <dbReference type="NCBI Taxonomy" id="48140"/>
    <lineage>
        <taxon>Eukaryota</taxon>
        <taxon>Fungi</taxon>
        <taxon>Dikarya</taxon>
        <taxon>Basidiomycota</taxon>
        <taxon>Agaricomycotina</taxon>
        <taxon>Agaricomycetes</taxon>
        <taxon>Polyporales</taxon>
        <taxon>Phanerochaetaceae</taxon>
        <taxon>Phanerochaete</taxon>
    </lineage>
</organism>
<reference evidence="2 3" key="1">
    <citation type="submission" date="2021-08" db="EMBL/GenBank/DDBJ databases">
        <title>Draft Genome Sequence of Phanerochaete sordida strain YK-624.</title>
        <authorList>
            <person name="Mori T."/>
            <person name="Dohra H."/>
            <person name="Suzuki T."/>
            <person name="Kawagishi H."/>
            <person name="Hirai H."/>
        </authorList>
    </citation>
    <scope>NUCLEOTIDE SEQUENCE [LARGE SCALE GENOMIC DNA]</scope>
    <source>
        <strain evidence="2 3">YK-624</strain>
    </source>
</reference>
<accession>A0A9P3G8F1</accession>
<dbReference type="EMBL" id="BPQB01000014">
    <property type="protein sequence ID" value="GJE89972.1"/>
    <property type="molecule type" value="Genomic_DNA"/>
</dbReference>
<keyword evidence="3" id="KW-1185">Reference proteome</keyword>
<evidence type="ECO:0000256" key="1">
    <source>
        <dbReference type="SAM" id="SignalP"/>
    </source>
</evidence>